<gene>
    <name evidence="1" type="ORF">TVAG_198790</name>
</gene>
<dbReference type="KEGG" id="tva:5466988"/>
<evidence type="ECO:0008006" key="3">
    <source>
        <dbReference type="Google" id="ProtNLM"/>
    </source>
</evidence>
<keyword evidence="2" id="KW-1185">Reference proteome</keyword>
<dbReference type="VEuPathDB" id="TrichDB:TVAG_198790"/>
<dbReference type="RefSeq" id="XP_001582426.1">
    <property type="nucleotide sequence ID" value="XM_001582376.1"/>
</dbReference>
<dbReference type="SMR" id="A2DDR4"/>
<dbReference type="VEuPathDB" id="TrichDB:TVAGG3_0999220"/>
<dbReference type="EMBL" id="DS113190">
    <property type="protein sequence ID" value="EAY21440.1"/>
    <property type="molecule type" value="Genomic_DNA"/>
</dbReference>
<reference evidence="1" key="1">
    <citation type="submission" date="2006-10" db="EMBL/GenBank/DDBJ databases">
        <authorList>
            <person name="Amadeo P."/>
            <person name="Zhao Q."/>
            <person name="Wortman J."/>
            <person name="Fraser-Liggett C."/>
            <person name="Carlton J."/>
        </authorList>
    </citation>
    <scope>NUCLEOTIDE SEQUENCE</scope>
    <source>
        <strain evidence="1">G3</strain>
    </source>
</reference>
<proteinExistence type="predicted"/>
<dbReference type="Gene3D" id="1.20.960.40">
    <property type="match status" value="1"/>
</dbReference>
<protein>
    <recommendedName>
        <fullName evidence="3">LisH domain-containing protein</fullName>
    </recommendedName>
</protein>
<organism evidence="1 2">
    <name type="scientific">Trichomonas vaginalis (strain ATCC PRA-98 / G3)</name>
    <dbReference type="NCBI Taxonomy" id="412133"/>
    <lineage>
        <taxon>Eukaryota</taxon>
        <taxon>Metamonada</taxon>
        <taxon>Parabasalia</taxon>
        <taxon>Trichomonadida</taxon>
        <taxon>Trichomonadidae</taxon>
        <taxon>Trichomonas</taxon>
    </lineage>
</organism>
<dbReference type="AlphaFoldDB" id="A2DDR4"/>
<evidence type="ECO:0000313" key="1">
    <source>
        <dbReference type="EMBL" id="EAY21440.1"/>
    </source>
</evidence>
<sequence length="145" mass="16697">MSNHSVIDDLARGTTKEVTEEVKRWIANQGIEDEIQADAAEMARIAARHILDPNQPPLKDFPRIPLDLNTTTEEDVRYMLIQEFLQSAGFNFTSNVLKYESQCPEFPIDRDDLGAALGFPSYDRTPFLVQIIEERLRKQQEQQDM</sequence>
<reference evidence="1" key="2">
    <citation type="journal article" date="2007" name="Science">
        <title>Draft genome sequence of the sexually transmitted pathogen Trichomonas vaginalis.</title>
        <authorList>
            <person name="Carlton J.M."/>
            <person name="Hirt R.P."/>
            <person name="Silva J.C."/>
            <person name="Delcher A.L."/>
            <person name="Schatz M."/>
            <person name="Zhao Q."/>
            <person name="Wortman J.R."/>
            <person name="Bidwell S.L."/>
            <person name="Alsmark U.C.M."/>
            <person name="Besteiro S."/>
            <person name="Sicheritz-Ponten T."/>
            <person name="Noel C.J."/>
            <person name="Dacks J.B."/>
            <person name="Foster P.G."/>
            <person name="Simillion C."/>
            <person name="Van de Peer Y."/>
            <person name="Miranda-Saavedra D."/>
            <person name="Barton G.J."/>
            <person name="Westrop G.D."/>
            <person name="Mueller S."/>
            <person name="Dessi D."/>
            <person name="Fiori P.L."/>
            <person name="Ren Q."/>
            <person name="Paulsen I."/>
            <person name="Zhang H."/>
            <person name="Bastida-Corcuera F.D."/>
            <person name="Simoes-Barbosa A."/>
            <person name="Brown M.T."/>
            <person name="Hayes R.D."/>
            <person name="Mukherjee M."/>
            <person name="Okumura C.Y."/>
            <person name="Schneider R."/>
            <person name="Smith A.J."/>
            <person name="Vanacova S."/>
            <person name="Villalvazo M."/>
            <person name="Haas B.J."/>
            <person name="Pertea M."/>
            <person name="Feldblyum T.V."/>
            <person name="Utterback T.R."/>
            <person name="Shu C.L."/>
            <person name="Osoegawa K."/>
            <person name="de Jong P.J."/>
            <person name="Hrdy I."/>
            <person name="Horvathova L."/>
            <person name="Zubacova Z."/>
            <person name="Dolezal P."/>
            <person name="Malik S.B."/>
            <person name="Logsdon J.M. Jr."/>
            <person name="Henze K."/>
            <person name="Gupta A."/>
            <person name="Wang C.C."/>
            <person name="Dunne R.L."/>
            <person name="Upcroft J.A."/>
            <person name="Upcroft P."/>
            <person name="White O."/>
            <person name="Salzberg S.L."/>
            <person name="Tang P."/>
            <person name="Chiu C.-H."/>
            <person name="Lee Y.-S."/>
            <person name="Embley T.M."/>
            <person name="Coombs G.H."/>
            <person name="Mottram J.C."/>
            <person name="Tachezy J."/>
            <person name="Fraser-Liggett C.M."/>
            <person name="Johnson P.J."/>
        </authorList>
    </citation>
    <scope>NUCLEOTIDE SEQUENCE [LARGE SCALE GENOMIC DNA]</scope>
    <source>
        <strain evidence="1">G3</strain>
    </source>
</reference>
<evidence type="ECO:0000313" key="2">
    <source>
        <dbReference type="Proteomes" id="UP000001542"/>
    </source>
</evidence>
<accession>A2DDR4</accession>
<dbReference type="Proteomes" id="UP000001542">
    <property type="component" value="Unassembled WGS sequence"/>
</dbReference>
<dbReference type="InParanoid" id="A2DDR4"/>
<name>A2DDR4_TRIV3</name>